<feature type="transmembrane region" description="Helical" evidence="17">
    <location>
        <begin position="455"/>
        <end position="485"/>
    </location>
</feature>
<evidence type="ECO:0000256" key="1">
    <source>
        <dbReference type="ARBA" id="ARBA00003257"/>
    </source>
</evidence>
<feature type="transmembrane region" description="Helical" evidence="17">
    <location>
        <begin position="419"/>
        <end position="443"/>
    </location>
</feature>
<dbReference type="GO" id="GO:0005743">
    <property type="term" value="C:mitochondrial inner membrane"/>
    <property type="evidence" value="ECO:0007669"/>
    <property type="project" value="UniProtKB-SubCell"/>
</dbReference>
<feature type="transmembrane region" description="Helical" evidence="17">
    <location>
        <begin position="332"/>
        <end position="356"/>
    </location>
</feature>
<keyword evidence="22" id="KW-1185">Reference proteome</keyword>
<evidence type="ECO:0000256" key="12">
    <source>
        <dbReference type="ARBA" id="ARBA00023027"/>
    </source>
</evidence>
<keyword evidence="12 17" id="KW-0520">NAD</keyword>
<evidence type="ECO:0000313" key="22">
    <source>
        <dbReference type="Proteomes" id="UP000192223"/>
    </source>
</evidence>
<evidence type="ECO:0000256" key="17">
    <source>
        <dbReference type="RuleBase" id="RU003404"/>
    </source>
</evidence>
<dbReference type="PANTHER" id="PTHR42829">
    <property type="entry name" value="NADH-UBIQUINONE OXIDOREDUCTASE CHAIN 5"/>
    <property type="match status" value="1"/>
</dbReference>
<feature type="transmembrane region" description="Helical" evidence="17">
    <location>
        <begin position="179"/>
        <end position="197"/>
    </location>
</feature>
<evidence type="ECO:0000256" key="11">
    <source>
        <dbReference type="ARBA" id="ARBA00022989"/>
    </source>
</evidence>
<evidence type="ECO:0000256" key="13">
    <source>
        <dbReference type="ARBA" id="ARBA00023075"/>
    </source>
</evidence>
<dbReference type="EMBL" id="KT363854">
    <property type="protein sequence ID" value="AMV73979.1"/>
    <property type="molecule type" value="Genomic_DNA"/>
</dbReference>
<feature type="transmembrane region" description="Helical" evidence="17">
    <location>
        <begin position="555"/>
        <end position="573"/>
    </location>
</feature>
<evidence type="ECO:0000259" key="20">
    <source>
        <dbReference type="Pfam" id="PF06455"/>
    </source>
</evidence>
<dbReference type="PRINTS" id="PR01434">
    <property type="entry name" value="NADHDHGNASE5"/>
</dbReference>
<evidence type="ECO:0000256" key="3">
    <source>
        <dbReference type="ARBA" id="ARBA00012944"/>
    </source>
</evidence>
<keyword evidence="8" id="KW-0999">Mitochondrion inner membrane</keyword>
<reference evidence="21 22" key="1">
    <citation type="submission" date="2015-08" db="EMBL/GenBank/DDBJ databases">
        <title>The complete mitogenome of the Emerald Ash Borer (EAB), Agrilus planipennis (Insecta: Coleoptera: Buprestidae).</title>
        <authorList>
            <person name="Duan J."/>
            <person name="Quan G."/>
            <person name="Mittapalli O."/>
            <person name="Cusson M."/>
            <person name="Krell P.J."/>
            <person name="Doucet D."/>
        </authorList>
    </citation>
    <scope>NUCLEOTIDE SEQUENCE</scope>
</reference>
<keyword evidence="15 17" id="KW-0472">Membrane</keyword>
<evidence type="ECO:0000256" key="6">
    <source>
        <dbReference type="ARBA" id="ARBA00022660"/>
    </source>
</evidence>
<keyword evidence="7 17" id="KW-0812">Transmembrane</keyword>
<name>A0A1B0VF80_AGRPL</name>
<evidence type="ECO:0000256" key="4">
    <source>
        <dbReference type="ARBA" id="ARBA00021096"/>
    </source>
</evidence>
<dbReference type="GO" id="GO:0042773">
    <property type="term" value="P:ATP synthesis coupled electron transport"/>
    <property type="evidence" value="ECO:0007669"/>
    <property type="project" value="InterPro"/>
</dbReference>
<dbReference type="KEGG" id="apln:28479649"/>
<dbReference type="InterPro" id="IPR001750">
    <property type="entry name" value="ND/Mrp_TM"/>
</dbReference>
<geneLocation type="mitochondrion" evidence="21 23"/>
<feature type="domain" description="NADH-Ubiquinone oxidoreductase (complex I) chain 5 N-terminal" evidence="19">
    <location>
        <begin position="42"/>
        <end position="89"/>
    </location>
</feature>
<feature type="transmembrane region" description="Helical" evidence="17">
    <location>
        <begin position="89"/>
        <end position="106"/>
    </location>
</feature>
<dbReference type="GO" id="GO:0003954">
    <property type="term" value="F:NADH dehydrogenase activity"/>
    <property type="evidence" value="ECO:0007669"/>
    <property type="project" value="TreeGrafter"/>
</dbReference>
<dbReference type="InterPro" id="IPR001516">
    <property type="entry name" value="Proton_antipo_N"/>
</dbReference>
<dbReference type="GO" id="GO:0015990">
    <property type="term" value="P:electron transport coupled proton transport"/>
    <property type="evidence" value="ECO:0007669"/>
    <property type="project" value="TreeGrafter"/>
</dbReference>
<keyword evidence="6" id="KW-0679">Respiratory chain</keyword>
<dbReference type="OrthoDB" id="6776564at2759"/>
<evidence type="ECO:0000259" key="19">
    <source>
        <dbReference type="Pfam" id="PF00662"/>
    </source>
</evidence>
<evidence type="ECO:0000313" key="21">
    <source>
        <dbReference type="EMBL" id="AMV73979.1"/>
    </source>
</evidence>
<feature type="transmembrane region" description="Helical" evidence="17">
    <location>
        <begin position="151"/>
        <end position="173"/>
    </location>
</feature>
<reference evidence="23" key="4">
    <citation type="submission" date="2025-04" db="UniProtKB">
        <authorList>
            <consortium name="RefSeq"/>
        </authorList>
    </citation>
    <scope>IDENTIFICATION</scope>
</reference>
<gene>
    <name evidence="21 23" type="primary">ND5</name>
    <name evidence="23" type="ORF">BFS69_gp13</name>
</gene>
<keyword evidence="10" id="KW-0249">Electron transport</keyword>
<keyword evidence="13 17" id="KW-0830">Ubiquinone</keyword>
<reference evidence="22 23" key="2">
    <citation type="submission" date="2016-08" db="EMBL/GenBank/DDBJ databases">
        <authorList>
            <consortium name="NCBI Genome Project"/>
        </authorList>
    </citation>
    <scope>NUCLEOTIDE SEQUENCE [LARGE SCALE GENOMIC DNA]</scope>
</reference>
<evidence type="ECO:0000256" key="5">
    <source>
        <dbReference type="ARBA" id="ARBA00022448"/>
    </source>
</evidence>
<protein>
    <recommendedName>
        <fullName evidence="4 17">NADH-ubiquinone oxidoreductase chain 5</fullName>
        <ecNumber evidence="3 17">7.1.1.2</ecNumber>
    </recommendedName>
</protein>
<evidence type="ECO:0000256" key="8">
    <source>
        <dbReference type="ARBA" id="ARBA00022792"/>
    </source>
</evidence>
<dbReference type="RefSeq" id="YP_009270979.1">
    <property type="nucleotide sequence ID" value="NC_030758.1"/>
</dbReference>
<evidence type="ECO:0000313" key="23">
    <source>
        <dbReference type="RefSeq" id="YP_009270979.1"/>
    </source>
</evidence>
<comment type="function">
    <text evidence="1">Core subunit of the mitochondrial membrane respiratory chain NADH dehydrogenase (Complex I) that is believed to belong to the minimal assembly required for catalysis. Complex I functions in the transfer of electrons from NADH to the respiratory chain. The immediate electron acceptor for the enzyme is believed to be ubiquinone.</text>
</comment>
<feature type="domain" description="NADH dehydrogenase subunit 5 C-terminal" evidence="20">
    <location>
        <begin position="392"/>
        <end position="572"/>
    </location>
</feature>
<feature type="transmembrane region" description="Helical" evidence="17">
    <location>
        <begin position="112"/>
        <end position="130"/>
    </location>
</feature>
<feature type="transmembrane region" description="Helical" evidence="17">
    <location>
        <begin position="271"/>
        <end position="290"/>
    </location>
</feature>
<feature type="transmembrane region" description="Helical" evidence="17">
    <location>
        <begin position="218"/>
        <end position="237"/>
    </location>
</feature>
<keyword evidence="9" id="KW-1278">Translocase</keyword>
<feature type="transmembrane region" description="Helical" evidence="17">
    <location>
        <begin position="56"/>
        <end position="77"/>
    </location>
</feature>
<feature type="transmembrane region" description="Helical" evidence="17">
    <location>
        <begin position="296"/>
        <end position="320"/>
    </location>
</feature>
<sequence length="574" mass="64828">MVLNICLIYFLFFMFLSLSCFLLGLKFLVCDLVYFIEFDLVTLNSSSIVMTFLFDWMSLLFMSFVLFISSMVIYYSYEYMSGDMNLGRFINLVCLFVLSMMLLIISPNLISILLGWDGLGLVSYCLVIYYQNVKSSAAGMLTAITNRVGDVAILLSIAWMLNYGSWNFIFYLSCMKSDFSMKIISFLIVLAALTKSAQIPFSSWLPAAMAAPTPVSSLVHSSTLVTAGVYLVIRFFNCLGNNLLMILLFLGCFTMFMAGLGANFEFDLKKIIALSTLSQLGLMMSIIALGEPVLGFFHLLTHALFKALLFMCAGCMIHSLADCQDIRFMGSLSTFMPLTCCMFNISNLALSGMPFLAGFYSKDLILEVVSLSYSNILIYLVFFVSTGLTFSYTIRLLYYTIFGNLNFLKFFSISDNGAVMVKGMVGLIFLVIFGGSMLSWILFPFPYFICLPLSLKLMTIMVILLGGWIGYLLSQLAIGSLNLFLSNIMKSLFMSSMWNMPFLSTYFLNYPTLLLGGFYFKYVDHGWSEFFGSQNLYYNLSNYSSFFLNFSKSSVKIFMMISIFWVILLTVLFF</sequence>
<dbReference type="GO" id="GO:0008137">
    <property type="term" value="F:NADH dehydrogenase (ubiquinone) activity"/>
    <property type="evidence" value="ECO:0007669"/>
    <property type="project" value="UniProtKB-EC"/>
</dbReference>
<feature type="transmembrane region" description="Helical" evidence="17">
    <location>
        <begin position="243"/>
        <end position="264"/>
    </location>
</feature>
<evidence type="ECO:0000256" key="16">
    <source>
        <dbReference type="ARBA" id="ARBA00049551"/>
    </source>
</evidence>
<organism evidence="21">
    <name type="scientific">Agrilus planipennis</name>
    <name type="common">Emerald ash borer</name>
    <name type="synonym">Agrilus marcopoli</name>
    <dbReference type="NCBI Taxonomy" id="224129"/>
    <lineage>
        <taxon>Eukaryota</taxon>
        <taxon>Metazoa</taxon>
        <taxon>Ecdysozoa</taxon>
        <taxon>Arthropoda</taxon>
        <taxon>Hexapoda</taxon>
        <taxon>Insecta</taxon>
        <taxon>Pterygota</taxon>
        <taxon>Neoptera</taxon>
        <taxon>Endopterygota</taxon>
        <taxon>Coleoptera</taxon>
        <taxon>Polyphaga</taxon>
        <taxon>Elateriformia</taxon>
        <taxon>Buprestoidea</taxon>
        <taxon>Buprestidae</taxon>
        <taxon>Agrilinae</taxon>
        <taxon>Agrilus</taxon>
    </lineage>
</organism>
<dbReference type="Pfam" id="PF00662">
    <property type="entry name" value="Proton_antipo_N"/>
    <property type="match status" value="1"/>
</dbReference>
<dbReference type="CTD" id="4540"/>
<comment type="catalytic activity">
    <reaction evidence="16 17">
        <text>a ubiquinone + NADH + 5 H(+)(in) = a ubiquinol + NAD(+) + 4 H(+)(out)</text>
        <dbReference type="Rhea" id="RHEA:29091"/>
        <dbReference type="Rhea" id="RHEA-COMP:9565"/>
        <dbReference type="Rhea" id="RHEA-COMP:9566"/>
        <dbReference type="ChEBI" id="CHEBI:15378"/>
        <dbReference type="ChEBI" id="CHEBI:16389"/>
        <dbReference type="ChEBI" id="CHEBI:17976"/>
        <dbReference type="ChEBI" id="CHEBI:57540"/>
        <dbReference type="ChEBI" id="CHEBI:57945"/>
        <dbReference type="EC" id="7.1.1.2"/>
    </reaction>
</comment>
<keyword evidence="5 17" id="KW-0813">Transport</keyword>
<proteinExistence type="inferred from homology"/>
<comment type="subcellular location">
    <subcellularLocation>
        <location evidence="2">Mitochondrion inner membrane</location>
        <topology evidence="2">Multi-pass membrane protein</topology>
    </subcellularLocation>
</comment>
<dbReference type="Pfam" id="PF06455">
    <property type="entry name" value="NADH5_C"/>
    <property type="match status" value="1"/>
</dbReference>
<dbReference type="PANTHER" id="PTHR42829:SF2">
    <property type="entry name" value="NADH-UBIQUINONE OXIDOREDUCTASE CHAIN 5"/>
    <property type="match status" value="1"/>
</dbReference>
<dbReference type="InterPro" id="IPR010934">
    <property type="entry name" value="NADH_DH_su5_C"/>
</dbReference>
<dbReference type="InterPro" id="IPR003945">
    <property type="entry name" value="NU5C-like"/>
</dbReference>
<dbReference type="Pfam" id="PF00361">
    <property type="entry name" value="Proton_antipo_M"/>
    <property type="match status" value="1"/>
</dbReference>
<evidence type="ECO:0000256" key="14">
    <source>
        <dbReference type="ARBA" id="ARBA00023128"/>
    </source>
</evidence>
<evidence type="ECO:0000256" key="9">
    <source>
        <dbReference type="ARBA" id="ARBA00022967"/>
    </source>
</evidence>
<keyword evidence="14 17" id="KW-0496">Mitochondrion</keyword>
<dbReference type="Proteomes" id="UP000192223">
    <property type="component" value="Mitochondrion MT"/>
</dbReference>
<evidence type="ECO:0000256" key="15">
    <source>
        <dbReference type="ARBA" id="ARBA00023136"/>
    </source>
</evidence>
<dbReference type="AlphaFoldDB" id="A0A1B0VF80"/>
<feature type="transmembrane region" description="Helical" evidence="17">
    <location>
        <begin position="376"/>
        <end position="398"/>
    </location>
</feature>
<feature type="transmembrane region" description="Helical" evidence="17">
    <location>
        <begin position="497"/>
        <end position="520"/>
    </location>
</feature>
<feature type="transmembrane region" description="Helical" evidence="17">
    <location>
        <begin position="7"/>
        <end position="36"/>
    </location>
</feature>
<dbReference type="EC" id="7.1.1.2" evidence="3 17"/>
<evidence type="ECO:0000256" key="7">
    <source>
        <dbReference type="ARBA" id="ARBA00022692"/>
    </source>
</evidence>
<comment type="similarity">
    <text evidence="17">Belongs to the complex I subunit 5 family.</text>
</comment>
<evidence type="ECO:0000259" key="18">
    <source>
        <dbReference type="Pfam" id="PF00361"/>
    </source>
</evidence>
<accession>A0A1B0VF80</accession>
<dbReference type="GeneID" id="28479649"/>
<feature type="domain" description="NADH:quinone oxidoreductase/Mrp antiporter transmembrane" evidence="18">
    <location>
        <begin position="106"/>
        <end position="389"/>
    </location>
</feature>
<dbReference type="STRING" id="224129.A0A1B0VF80"/>
<reference evidence="22" key="3">
    <citation type="submission" date="2024-11" db="UniProtKB">
        <authorList>
            <consortium name="RefSeq"/>
        </authorList>
    </citation>
    <scope>NUCLEOTIDE SEQUENCE [LARGE SCALE GENOMIC DNA]</scope>
</reference>
<comment type="function">
    <text evidence="17">Core subunit of the mitochondrial membrane respiratory chain NADH dehydrogenase (Complex I) which catalyzes electron transfer from NADH through the respiratory chain, using ubiquinone as an electron acceptor. Essential for the catalytic activity and assembly of complex I.</text>
</comment>
<evidence type="ECO:0000256" key="2">
    <source>
        <dbReference type="ARBA" id="ARBA00004448"/>
    </source>
</evidence>
<evidence type="ECO:0000256" key="10">
    <source>
        <dbReference type="ARBA" id="ARBA00022982"/>
    </source>
</evidence>
<keyword evidence="11 17" id="KW-1133">Transmembrane helix</keyword>